<evidence type="ECO:0000313" key="3">
    <source>
        <dbReference type="EMBL" id="KAB8194296.1"/>
    </source>
</evidence>
<accession>A0A5C4WL49</accession>
<dbReference type="InterPro" id="IPR050266">
    <property type="entry name" value="AB_hydrolase_sf"/>
</dbReference>
<dbReference type="EMBL" id="VDLX02000006">
    <property type="protein sequence ID" value="KAB8194296.1"/>
    <property type="molecule type" value="Genomic_DNA"/>
</dbReference>
<comment type="caution">
    <text evidence="3">The sequence shown here is derived from an EMBL/GenBank/DDBJ whole genome shotgun (WGS) entry which is preliminary data.</text>
</comment>
<organism evidence="3 4">
    <name type="scientific">Nonomuraea phyllanthi</name>
    <dbReference type="NCBI Taxonomy" id="2219224"/>
    <lineage>
        <taxon>Bacteria</taxon>
        <taxon>Bacillati</taxon>
        <taxon>Actinomycetota</taxon>
        <taxon>Actinomycetes</taxon>
        <taxon>Streptosporangiales</taxon>
        <taxon>Streptosporangiaceae</taxon>
        <taxon>Nonomuraea</taxon>
    </lineage>
</organism>
<keyword evidence="4" id="KW-1185">Reference proteome</keyword>
<name>A0A5C4WL49_9ACTN</name>
<dbReference type="Gene3D" id="3.40.50.1820">
    <property type="entry name" value="alpha/beta hydrolase"/>
    <property type="match status" value="1"/>
</dbReference>
<dbReference type="OrthoDB" id="63962at2"/>
<keyword evidence="1 3" id="KW-0378">Hydrolase</keyword>
<sequence>MTHSHASSWSGMVAVDDTALAVTDTRGPGQALVYLNGSYASQRSWRRVIAELGPRWRHLTYDERARGKSKRSADYSFEGCLRDVDAVIEATGVERPLLVGWSYGAALAVHWADRNPDRIAGVVSVDGAVPWGLTGEENRERIRRAFRNMRLGLPLARPFGLAASMSAAQHAQVNIEINEVCAALEPVLDRLSCPVRYILASGANLGGGAEEMEQMRASLDPVLHRNPNLRVSTKVESNHTQILRKDFRAIAAAVRETAAAQARKDH</sequence>
<dbReference type="GO" id="GO:0016787">
    <property type="term" value="F:hydrolase activity"/>
    <property type="evidence" value="ECO:0007669"/>
    <property type="project" value="UniProtKB-KW"/>
</dbReference>
<evidence type="ECO:0000259" key="2">
    <source>
        <dbReference type="Pfam" id="PF00561"/>
    </source>
</evidence>
<dbReference type="Pfam" id="PF00561">
    <property type="entry name" value="Abhydrolase_1"/>
    <property type="match status" value="1"/>
</dbReference>
<protein>
    <submittedName>
        <fullName evidence="3">Alpha/beta fold hydrolase</fullName>
    </submittedName>
</protein>
<feature type="domain" description="AB hydrolase-1" evidence="2">
    <location>
        <begin position="31"/>
        <end position="156"/>
    </location>
</feature>
<evidence type="ECO:0000313" key="4">
    <source>
        <dbReference type="Proteomes" id="UP000312512"/>
    </source>
</evidence>
<dbReference type="PANTHER" id="PTHR43798">
    <property type="entry name" value="MONOACYLGLYCEROL LIPASE"/>
    <property type="match status" value="1"/>
</dbReference>
<proteinExistence type="predicted"/>
<dbReference type="InterPro" id="IPR000073">
    <property type="entry name" value="AB_hydrolase_1"/>
</dbReference>
<dbReference type="AlphaFoldDB" id="A0A5C4WL49"/>
<gene>
    <name evidence="3" type="ORF">FH608_019290</name>
</gene>
<dbReference type="InterPro" id="IPR029058">
    <property type="entry name" value="AB_hydrolase_fold"/>
</dbReference>
<evidence type="ECO:0000256" key="1">
    <source>
        <dbReference type="ARBA" id="ARBA00022801"/>
    </source>
</evidence>
<dbReference type="Proteomes" id="UP000312512">
    <property type="component" value="Unassembled WGS sequence"/>
</dbReference>
<dbReference type="PANTHER" id="PTHR43798:SF31">
    <property type="entry name" value="AB HYDROLASE SUPERFAMILY PROTEIN YCLE"/>
    <property type="match status" value="1"/>
</dbReference>
<dbReference type="SUPFAM" id="SSF53474">
    <property type="entry name" value="alpha/beta-Hydrolases"/>
    <property type="match status" value="1"/>
</dbReference>
<reference evidence="3 4" key="1">
    <citation type="submission" date="2019-10" db="EMBL/GenBank/DDBJ databases">
        <title>Nonomuraea sp. nov., isolated from Phyllanthus amarus.</title>
        <authorList>
            <person name="Klykleung N."/>
            <person name="Tanasupawat S."/>
        </authorList>
    </citation>
    <scope>NUCLEOTIDE SEQUENCE [LARGE SCALE GENOMIC DNA]</scope>
    <source>
        <strain evidence="3 4">PA1-10</strain>
    </source>
</reference>
<dbReference type="GO" id="GO:0016020">
    <property type="term" value="C:membrane"/>
    <property type="evidence" value="ECO:0007669"/>
    <property type="project" value="TreeGrafter"/>
</dbReference>